<protein>
    <submittedName>
        <fullName evidence="6">AarF/ABC1/UbiB kinase family protein</fullName>
        <ecNumber evidence="6">2.7.-.-</ecNumber>
    </submittedName>
</protein>
<accession>A0AAW8R4W8</accession>
<keyword evidence="6" id="KW-0418">Kinase</keyword>
<dbReference type="InterPro" id="IPR051409">
    <property type="entry name" value="Atypical_kinase_ADCK"/>
</dbReference>
<dbReference type="Pfam" id="PF03109">
    <property type="entry name" value="ABC1"/>
    <property type="match status" value="1"/>
</dbReference>
<evidence type="ECO:0000256" key="3">
    <source>
        <dbReference type="ARBA" id="ARBA00022741"/>
    </source>
</evidence>
<comment type="caution">
    <text evidence="6">The sequence shown here is derived from an EMBL/GenBank/DDBJ whole genome shotgun (WGS) entry which is preliminary data.</text>
</comment>
<dbReference type="GO" id="GO:0006744">
    <property type="term" value="P:ubiquinone biosynthetic process"/>
    <property type="evidence" value="ECO:0007669"/>
    <property type="project" value="TreeGrafter"/>
</dbReference>
<dbReference type="GO" id="GO:0004672">
    <property type="term" value="F:protein kinase activity"/>
    <property type="evidence" value="ECO:0007669"/>
    <property type="project" value="InterPro"/>
</dbReference>
<organism evidence="6 7">
    <name type="scientific">Brumicola blandensis</name>
    <dbReference type="NCBI Taxonomy" id="3075611"/>
    <lineage>
        <taxon>Bacteria</taxon>
        <taxon>Pseudomonadati</taxon>
        <taxon>Pseudomonadota</taxon>
        <taxon>Gammaproteobacteria</taxon>
        <taxon>Alteromonadales</taxon>
        <taxon>Alteromonadaceae</taxon>
        <taxon>Brumicola</taxon>
    </lineage>
</organism>
<dbReference type="PROSITE" id="PS50011">
    <property type="entry name" value="PROTEIN_KINASE_DOM"/>
    <property type="match status" value="1"/>
</dbReference>
<dbReference type="GO" id="GO:0005524">
    <property type="term" value="F:ATP binding"/>
    <property type="evidence" value="ECO:0007669"/>
    <property type="project" value="UniProtKB-KW"/>
</dbReference>
<evidence type="ECO:0000256" key="1">
    <source>
        <dbReference type="ARBA" id="ARBA00009670"/>
    </source>
</evidence>
<dbReference type="SUPFAM" id="SSF56112">
    <property type="entry name" value="Protein kinase-like (PK-like)"/>
    <property type="match status" value="1"/>
</dbReference>
<keyword evidence="7" id="KW-1185">Reference proteome</keyword>
<proteinExistence type="inferred from homology"/>
<dbReference type="PANTHER" id="PTHR43851">
    <property type="match status" value="1"/>
</dbReference>
<evidence type="ECO:0000256" key="4">
    <source>
        <dbReference type="ARBA" id="ARBA00022840"/>
    </source>
</evidence>
<dbReference type="Gene3D" id="3.30.200.20">
    <property type="entry name" value="Phosphorylase Kinase, domain 1"/>
    <property type="match status" value="1"/>
</dbReference>
<evidence type="ECO:0000256" key="2">
    <source>
        <dbReference type="ARBA" id="ARBA00022679"/>
    </source>
</evidence>
<dbReference type="InterPro" id="IPR000719">
    <property type="entry name" value="Prot_kinase_dom"/>
</dbReference>
<dbReference type="EMBL" id="JAVRIE010000006">
    <property type="protein sequence ID" value="MDT0583759.1"/>
    <property type="molecule type" value="Genomic_DNA"/>
</dbReference>
<gene>
    <name evidence="6" type="ORF">RM544_14510</name>
</gene>
<dbReference type="EC" id="2.7.-.-" evidence="6"/>
<dbReference type="PANTHER" id="PTHR43851:SF3">
    <property type="entry name" value="COENZYME Q8"/>
    <property type="match status" value="1"/>
</dbReference>
<dbReference type="Proteomes" id="UP001249020">
    <property type="component" value="Unassembled WGS sequence"/>
</dbReference>
<evidence type="ECO:0000313" key="7">
    <source>
        <dbReference type="Proteomes" id="UP001249020"/>
    </source>
</evidence>
<dbReference type="Gene3D" id="1.10.510.10">
    <property type="entry name" value="Transferase(Phosphotransferase) domain 1"/>
    <property type="match status" value="1"/>
</dbReference>
<reference evidence="6 7" key="1">
    <citation type="submission" date="2023-09" db="EMBL/GenBank/DDBJ databases">
        <authorList>
            <person name="Rey-Velasco X."/>
        </authorList>
    </citation>
    <scope>NUCLEOTIDE SEQUENCE [LARGE SCALE GENOMIC DNA]</scope>
    <source>
        <strain evidence="6 7">W409</strain>
    </source>
</reference>
<keyword evidence="4" id="KW-0067">ATP-binding</keyword>
<dbReference type="InterPro" id="IPR004147">
    <property type="entry name" value="ABC1_dom"/>
</dbReference>
<evidence type="ECO:0000259" key="5">
    <source>
        <dbReference type="PROSITE" id="PS50011"/>
    </source>
</evidence>
<evidence type="ECO:0000313" key="6">
    <source>
        <dbReference type="EMBL" id="MDT0583759.1"/>
    </source>
</evidence>
<dbReference type="InterPro" id="IPR034646">
    <property type="entry name" value="ADCK3_dom"/>
</dbReference>
<sequence>MRGAAMKLGQLLSMDAGELLPAEWEPILSRLRQNADAMPKTQLVATLENAWGKEWHKQFAYFSLEPIAAASIGQVHRAKLHDGRELAIKVQYPGVRESIDSDIDNVVGLIKLTGALPKHINIDPLLDEAKAQLKTEADYLQEAQFLKAYREDLAQNEHFIVPFVVDELTSSDILAMEYVEGSSISSLDEGISGEQHQVLANDICEKLMALTYIELFDTQLMQSDPNFANYLYQKDSGKIVLLDFGACRTLSDHTSEHYKAMAIAMQNQDRKGMELALLELGLIDKNMSSKVTDIILNACTIASECLQTKYANETYNIKAQGLIKRIQNETIPLIADRTATATPKFDVALVNRKITGMVLLANKLGAGLDFKSALAPYISPVVIKD</sequence>
<comment type="similarity">
    <text evidence="1">Belongs to the protein kinase superfamily. ADCK protein kinase family.</text>
</comment>
<dbReference type="CDD" id="cd13970">
    <property type="entry name" value="ABC1_ADCK3"/>
    <property type="match status" value="1"/>
</dbReference>
<dbReference type="InterPro" id="IPR011009">
    <property type="entry name" value="Kinase-like_dom_sf"/>
</dbReference>
<keyword evidence="3" id="KW-0547">Nucleotide-binding</keyword>
<name>A0AAW8R4W8_9ALTE</name>
<keyword evidence="2 6" id="KW-0808">Transferase</keyword>
<dbReference type="RefSeq" id="WP_311362523.1">
    <property type="nucleotide sequence ID" value="NZ_JAVRIE010000006.1"/>
</dbReference>
<feature type="domain" description="Protein kinase" evidence="5">
    <location>
        <begin position="61"/>
        <end position="385"/>
    </location>
</feature>
<dbReference type="AlphaFoldDB" id="A0AAW8R4W8"/>